<evidence type="ECO:0000313" key="11">
    <source>
        <dbReference type="Proteomes" id="UP000247612"/>
    </source>
</evidence>
<dbReference type="AlphaFoldDB" id="A0A2V2FCW5"/>
<dbReference type="Pfam" id="PF05066">
    <property type="entry name" value="HARE-HTH"/>
    <property type="match status" value="1"/>
</dbReference>
<dbReference type="NCBIfam" id="TIGR04567">
    <property type="entry name" value="RNAP_delt_lowGC"/>
    <property type="match status" value="1"/>
</dbReference>
<evidence type="ECO:0000256" key="7">
    <source>
        <dbReference type="SAM" id="MobiDB-lite"/>
    </source>
</evidence>
<evidence type="ECO:0000313" key="10">
    <source>
        <dbReference type="EMBL" id="PXX78649.1"/>
    </source>
</evidence>
<keyword evidence="3 9" id="KW-0808">Transferase</keyword>
<keyword evidence="5" id="KW-0804">Transcription</keyword>
<evidence type="ECO:0000256" key="3">
    <source>
        <dbReference type="ARBA" id="ARBA00022679"/>
    </source>
</evidence>
<evidence type="ECO:0000313" key="12">
    <source>
        <dbReference type="Proteomes" id="UP001276902"/>
    </source>
</evidence>
<evidence type="ECO:0000256" key="5">
    <source>
        <dbReference type="ARBA" id="ARBA00023163"/>
    </source>
</evidence>
<dbReference type="InterPro" id="IPR038087">
    <property type="entry name" value="RNAP_delta_N_dom_sf"/>
</dbReference>
<dbReference type="GO" id="GO:0016779">
    <property type="term" value="F:nucleotidyltransferase activity"/>
    <property type="evidence" value="ECO:0007669"/>
    <property type="project" value="UniProtKB-KW"/>
</dbReference>
<evidence type="ECO:0000256" key="2">
    <source>
        <dbReference type="ARBA" id="ARBA00022478"/>
    </source>
</evidence>
<dbReference type="Gene3D" id="1.10.10.1250">
    <property type="entry name" value="RNA polymerase, subunit delta, N-terminal domain"/>
    <property type="match status" value="1"/>
</dbReference>
<dbReference type="STRING" id="1034346.GCA_000313565_02862"/>
<accession>A0A2V2FCW5</accession>
<keyword evidence="4 9" id="KW-0548">Nucleotidyltransferase</keyword>
<comment type="caution">
    <text evidence="9">The sequence shown here is derived from an EMBL/GenBank/DDBJ whole genome shotgun (WGS) entry which is preliminary data.</text>
</comment>
<dbReference type="EMBL" id="JALDAW010000022">
    <property type="protein sequence ID" value="MDY5169375.1"/>
    <property type="molecule type" value="Genomic_DNA"/>
</dbReference>
<dbReference type="InterPro" id="IPR029757">
    <property type="entry name" value="RpoE"/>
</dbReference>
<dbReference type="RefSeq" id="WP_022939145.1">
    <property type="nucleotide sequence ID" value="NZ_BAABZA010000001.1"/>
</dbReference>
<evidence type="ECO:0000259" key="8">
    <source>
        <dbReference type="PROSITE" id="PS51913"/>
    </source>
</evidence>
<dbReference type="OrthoDB" id="401223at2"/>
<dbReference type="PROSITE" id="PS51913">
    <property type="entry name" value="HTH_HARE"/>
    <property type="match status" value="1"/>
</dbReference>
<evidence type="ECO:0000256" key="4">
    <source>
        <dbReference type="ARBA" id="ARBA00022695"/>
    </source>
</evidence>
<reference evidence="10 11" key="1">
    <citation type="submission" date="2018-05" db="EMBL/GenBank/DDBJ databases">
        <title>Genomic Encyclopedia of Type Strains, Phase IV (KMG-IV): sequencing the most valuable type-strain genomes for metagenomic binning, comparative biology and taxonomic classification.</title>
        <authorList>
            <person name="Goeker M."/>
        </authorList>
    </citation>
    <scope>NUCLEOTIDE SEQUENCE [LARGE SCALE GENOMIC DNA]</scope>
    <source>
        <strain evidence="10 11">JC118</strain>
    </source>
</reference>
<sequence length="112" mass="13177">MKKPMVDIAFDLMSKKKKPVLFLKLWEEVAQIDGLTPQQADDNIAQFYMDLGLDNRFVHMGENKWDLRSRHTFNEVVVDTDALIIDENDGEEDELELLDEEEEKDEIVEDKY</sequence>
<organism evidence="9 12">
    <name type="scientific">Dielma fastidiosa</name>
    <dbReference type="NCBI Taxonomy" id="1034346"/>
    <lineage>
        <taxon>Bacteria</taxon>
        <taxon>Bacillati</taxon>
        <taxon>Bacillota</taxon>
        <taxon>Erysipelotrichia</taxon>
        <taxon>Erysipelotrichales</taxon>
        <taxon>Erysipelotrichaceae</taxon>
        <taxon>Dielma</taxon>
    </lineage>
</organism>
<keyword evidence="11" id="KW-1185">Reference proteome</keyword>
<comment type="similarity">
    <text evidence="1">Belongs to the RpoE family.</text>
</comment>
<dbReference type="Proteomes" id="UP001276902">
    <property type="component" value="Unassembled WGS sequence"/>
</dbReference>
<keyword evidence="2 9" id="KW-0240">DNA-directed RNA polymerase</keyword>
<protein>
    <recommendedName>
        <fullName evidence="6">RNAP delta factor</fullName>
    </recommendedName>
</protein>
<proteinExistence type="inferred from homology"/>
<dbReference type="GO" id="GO:0006351">
    <property type="term" value="P:DNA-templated transcription"/>
    <property type="evidence" value="ECO:0007669"/>
    <property type="project" value="InterPro"/>
</dbReference>
<dbReference type="GeneID" id="94440610"/>
<dbReference type="InterPro" id="IPR007759">
    <property type="entry name" value="Asxl_HARE-HTH"/>
</dbReference>
<dbReference type="EMBL" id="QJKH01000007">
    <property type="protein sequence ID" value="PXX78649.1"/>
    <property type="molecule type" value="Genomic_DNA"/>
</dbReference>
<dbReference type="GO" id="GO:0006355">
    <property type="term" value="P:regulation of DNA-templated transcription"/>
    <property type="evidence" value="ECO:0007669"/>
    <property type="project" value="InterPro"/>
</dbReference>
<evidence type="ECO:0000313" key="9">
    <source>
        <dbReference type="EMBL" id="MDY5169375.1"/>
    </source>
</evidence>
<evidence type="ECO:0000256" key="1">
    <source>
        <dbReference type="ARBA" id="ARBA00009828"/>
    </source>
</evidence>
<dbReference type="Proteomes" id="UP000247612">
    <property type="component" value="Unassembled WGS sequence"/>
</dbReference>
<gene>
    <name evidence="9" type="primary">rpoE</name>
    <name evidence="10" type="ORF">DES51_107190</name>
    <name evidence="9" type="ORF">MQE39_14740</name>
</gene>
<feature type="region of interest" description="Disordered" evidence="7">
    <location>
        <begin position="89"/>
        <end position="112"/>
    </location>
</feature>
<dbReference type="GO" id="GO:0000428">
    <property type="term" value="C:DNA-directed RNA polymerase complex"/>
    <property type="evidence" value="ECO:0007669"/>
    <property type="project" value="UniProtKB-KW"/>
</dbReference>
<evidence type="ECO:0000256" key="6">
    <source>
        <dbReference type="ARBA" id="ARBA00031937"/>
    </source>
</evidence>
<name>A0A2V2FCW5_9FIRM</name>
<reference evidence="9" key="2">
    <citation type="submission" date="2022-03" db="EMBL/GenBank/DDBJ databases">
        <title>First case of bacteraemia caused by Dielma fastidiosa in a patient hospitalised with diverticulitis.</title>
        <authorList>
            <person name="Forman-Ankjaer B."/>
            <person name="Hvid-Jensen F."/>
            <person name="Kobel C.M."/>
            <person name="Greve T."/>
        </authorList>
    </citation>
    <scope>NUCLEOTIDE SEQUENCE</scope>
    <source>
        <strain evidence="9">AUH_DF_2021</strain>
    </source>
</reference>
<feature type="domain" description="HTH HARE-type" evidence="8">
    <location>
        <begin position="3"/>
        <end position="70"/>
    </location>
</feature>